<gene>
    <name evidence="4" type="ORF">AAFF_G00366450</name>
</gene>
<organism evidence="4 5">
    <name type="scientific">Aldrovandia affinis</name>
    <dbReference type="NCBI Taxonomy" id="143900"/>
    <lineage>
        <taxon>Eukaryota</taxon>
        <taxon>Metazoa</taxon>
        <taxon>Chordata</taxon>
        <taxon>Craniata</taxon>
        <taxon>Vertebrata</taxon>
        <taxon>Euteleostomi</taxon>
        <taxon>Actinopterygii</taxon>
        <taxon>Neopterygii</taxon>
        <taxon>Teleostei</taxon>
        <taxon>Notacanthiformes</taxon>
        <taxon>Halosauridae</taxon>
        <taxon>Aldrovandia</taxon>
    </lineage>
</organism>
<protein>
    <recommendedName>
        <fullName evidence="6">Bcl-2-like protein 12</fullName>
    </recommendedName>
</protein>
<accession>A0AAD7SI06</accession>
<proteinExistence type="predicted"/>
<feature type="compositionally biased region" description="Basic and acidic residues" evidence="3">
    <location>
        <begin position="175"/>
        <end position="186"/>
    </location>
</feature>
<keyword evidence="5" id="KW-1185">Reference proteome</keyword>
<evidence type="ECO:0008006" key="6">
    <source>
        <dbReference type="Google" id="ProtNLM"/>
    </source>
</evidence>
<dbReference type="SUPFAM" id="SSF56854">
    <property type="entry name" value="Bcl-2 inhibitors of programmed cell death"/>
    <property type="match status" value="1"/>
</dbReference>
<feature type="region of interest" description="Disordered" evidence="3">
    <location>
        <begin position="1"/>
        <end position="28"/>
    </location>
</feature>
<evidence type="ECO:0000256" key="2">
    <source>
        <dbReference type="ARBA" id="ARBA00022703"/>
    </source>
</evidence>
<feature type="compositionally biased region" description="Basic and acidic residues" evidence="3">
    <location>
        <begin position="120"/>
        <end position="133"/>
    </location>
</feature>
<dbReference type="Proteomes" id="UP001221898">
    <property type="component" value="Unassembled WGS sequence"/>
</dbReference>
<name>A0AAD7SI06_9TELE</name>
<feature type="region of interest" description="Disordered" evidence="3">
    <location>
        <begin position="72"/>
        <end position="214"/>
    </location>
</feature>
<feature type="compositionally biased region" description="Basic and acidic residues" evidence="3">
    <location>
        <begin position="72"/>
        <end position="88"/>
    </location>
</feature>
<comment type="caution">
    <text evidence="4">The sequence shown here is derived from an EMBL/GenBank/DDBJ whole genome shotgun (WGS) entry which is preliminary data.</text>
</comment>
<dbReference type="Gene3D" id="1.10.437.10">
    <property type="entry name" value="Blc2-like"/>
    <property type="match status" value="1"/>
</dbReference>
<dbReference type="GO" id="GO:0006915">
    <property type="term" value="P:apoptotic process"/>
    <property type="evidence" value="ECO:0007669"/>
    <property type="project" value="UniProtKB-KW"/>
</dbReference>
<sequence length="363" mass="40514">MSGIAALDINEHRGGQHSECPPSPAPSVSLLEIKEDTRLVLRAFLCHTASVPIAQRPGRVGGAYRDPHKFSASAKVDHKRAEDGRDALGEQTSSEDDKKHTFKYLIKKRLKSRPSTSQRLQKDSLKTDGELRADVVSPYSSTSEEGSGGEEEKKKKKKKKLKSPFSTLIRKIKLSKKESSNKDNTHPKRPISLAIGDRRTDPVETVSSPGHSPKFYEGVAETLDKIVQKHSVKRRECSSETSDKEALVQQLVQALQVQGDAIDNKIQSDLFLRSSLTRLSYPSFANLVDRFTSQTEILCPAPASPTLSRIAMTMEVSRRVITATGTQRIQGFAERYMESFTPWVKTQGGWENIFRSEDVLEYD</sequence>
<dbReference type="PANTHER" id="PTHR14965:SF2">
    <property type="entry name" value="BCL-2-LIKE PROTEIN 12"/>
    <property type="match status" value="1"/>
</dbReference>
<evidence type="ECO:0000313" key="4">
    <source>
        <dbReference type="EMBL" id="KAJ8402562.1"/>
    </source>
</evidence>
<keyword evidence="1" id="KW-0597">Phosphoprotein</keyword>
<dbReference type="AlphaFoldDB" id="A0AAD7SI06"/>
<reference evidence="4" key="1">
    <citation type="journal article" date="2023" name="Science">
        <title>Genome structures resolve the early diversification of teleost fishes.</title>
        <authorList>
            <person name="Parey E."/>
            <person name="Louis A."/>
            <person name="Montfort J."/>
            <person name="Bouchez O."/>
            <person name="Roques C."/>
            <person name="Iampietro C."/>
            <person name="Lluch J."/>
            <person name="Castinel A."/>
            <person name="Donnadieu C."/>
            <person name="Desvignes T."/>
            <person name="Floi Bucao C."/>
            <person name="Jouanno E."/>
            <person name="Wen M."/>
            <person name="Mejri S."/>
            <person name="Dirks R."/>
            <person name="Jansen H."/>
            <person name="Henkel C."/>
            <person name="Chen W.J."/>
            <person name="Zahm M."/>
            <person name="Cabau C."/>
            <person name="Klopp C."/>
            <person name="Thompson A.W."/>
            <person name="Robinson-Rechavi M."/>
            <person name="Braasch I."/>
            <person name="Lecointre G."/>
            <person name="Bobe J."/>
            <person name="Postlethwait J.H."/>
            <person name="Berthelot C."/>
            <person name="Roest Crollius H."/>
            <person name="Guiguen Y."/>
        </authorList>
    </citation>
    <scope>NUCLEOTIDE SEQUENCE</scope>
    <source>
        <strain evidence="4">NC1722</strain>
    </source>
</reference>
<dbReference type="EMBL" id="JAINUG010000063">
    <property type="protein sequence ID" value="KAJ8402562.1"/>
    <property type="molecule type" value="Genomic_DNA"/>
</dbReference>
<evidence type="ECO:0000313" key="5">
    <source>
        <dbReference type="Proteomes" id="UP001221898"/>
    </source>
</evidence>
<feature type="compositionally biased region" description="Basic residues" evidence="3">
    <location>
        <begin position="100"/>
        <end position="112"/>
    </location>
</feature>
<dbReference type="PANTHER" id="PTHR14965">
    <property type="entry name" value="SI:CH73-248E21.1"/>
    <property type="match status" value="1"/>
</dbReference>
<dbReference type="InterPro" id="IPR036834">
    <property type="entry name" value="Bcl-2-like_sf"/>
</dbReference>
<keyword evidence="2" id="KW-0053">Apoptosis</keyword>
<evidence type="ECO:0000256" key="1">
    <source>
        <dbReference type="ARBA" id="ARBA00022553"/>
    </source>
</evidence>
<evidence type="ECO:0000256" key="3">
    <source>
        <dbReference type="SAM" id="MobiDB-lite"/>
    </source>
</evidence>
<dbReference type="GO" id="GO:2001236">
    <property type="term" value="P:regulation of extrinsic apoptotic signaling pathway"/>
    <property type="evidence" value="ECO:0007669"/>
    <property type="project" value="TreeGrafter"/>
</dbReference>